<feature type="transmembrane region" description="Helical" evidence="1">
    <location>
        <begin position="6"/>
        <end position="23"/>
    </location>
</feature>
<name>A0A7Z0AAS8_9MICO</name>
<reference evidence="2 3" key="1">
    <citation type="submission" date="2020-07" db="EMBL/GenBank/DDBJ databases">
        <title>Sequencing the genomes of 1000 actinobacteria strains.</title>
        <authorList>
            <person name="Klenk H.-P."/>
        </authorList>
    </citation>
    <scope>NUCLEOTIDE SEQUENCE [LARGE SCALE GENOMIC DNA]</scope>
    <source>
        <strain evidence="2 3">DSM 26341</strain>
    </source>
</reference>
<dbReference type="Proteomes" id="UP000539111">
    <property type="component" value="Unassembled WGS sequence"/>
</dbReference>
<keyword evidence="1" id="KW-1133">Transmembrane helix</keyword>
<sequence>MDPVVASMIVLAVIALGELVSIWTGAKAPALLITIVVLFVLLQIGVVPKNIIDASTFAVVGTVLQPALLVHMGTLIPVSVIKKQYKAVLIAVCGMVVAVLLITAVVTPIFGYASSVAGAGPLNGGLIAFIITSKSLKAAGLGSLVAIPLMVLVLQGLVGMPLTSNLLRRHAKTFRNSVDNRQKAGIAVGGEGAPAGSGGGAAAIDPDAVVAADKPARFKLIPDKYLQSSMVLLFIIFVGGAIAVGLGNLTGISYSLWGLAIGIVGAYFGIYPPRALEKANGFTIAMVGLIFIVLASSTDVSVKQIVSLLPVVATIVIVGTIGLVIGGYIGSKIFRWDPFKGIPVALTALFGFPVDYLISHEVSRSVGRTDEEREAILGEVLAPMIIGGFTTVTAGSVVIASLLVKTL</sequence>
<feature type="transmembrane region" description="Helical" evidence="1">
    <location>
        <begin position="145"/>
        <end position="167"/>
    </location>
</feature>
<feature type="transmembrane region" description="Helical" evidence="1">
    <location>
        <begin position="225"/>
        <end position="246"/>
    </location>
</feature>
<protein>
    <submittedName>
        <fullName evidence="2">Putative effector of murein hydrolase LrgA (UPF0299 family)</fullName>
    </submittedName>
</protein>
<evidence type="ECO:0000313" key="3">
    <source>
        <dbReference type="Proteomes" id="UP000539111"/>
    </source>
</evidence>
<keyword evidence="1" id="KW-0472">Membrane</keyword>
<keyword evidence="1" id="KW-0812">Transmembrane</keyword>
<feature type="transmembrane region" description="Helical" evidence="1">
    <location>
        <begin position="252"/>
        <end position="270"/>
    </location>
</feature>
<dbReference type="AlphaFoldDB" id="A0A7Z0AAS8"/>
<feature type="transmembrane region" description="Helical" evidence="1">
    <location>
        <begin position="30"/>
        <end position="48"/>
    </location>
</feature>
<organism evidence="2 3">
    <name type="scientific">Spelaeicoccus albus</name>
    <dbReference type="NCBI Taxonomy" id="1280376"/>
    <lineage>
        <taxon>Bacteria</taxon>
        <taxon>Bacillati</taxon>
        <taxon>Actinomycetota</taxon>
        <taxon>Actinomycetes</taxon>
        <taxon>Micrococcales</taxon>
        <taxon>Brevibacteriaceae</taxon>
        <taxon>Spelaeicoccus</taxon>
    </lineage>
</organism>
<dbReference type="RefSeq" id="WP_179426333.1">
    <property type="nucleotide sequence ID" value="NZ_JACBZP010000001.1"/>
</dbReference>
<dbReference type="CDD" id="cd21416">
    <property type="entry name" value="HDC_protein"/>
    <property type="match status" value="1"/>
</dbReference>
<keyword evidence="3" id="KW-1185">Reference proteome</keyword>
<accession>A0A7Z0AAS8</accession>
<comment type="caution">
    <text evidence="2">The sequence shown here is derived from an EMBL/GenBank/DDBJ whole genome shotgun (WGS) entry which is preliminary data.</text>
</comment>
<evidence type="ECO:0000256" key="1">
    <source>
        <dbReference type="SAM" id="Phobius"/>
    </source>
</evidence>
<keyword evidence="2" id="KW-0378">Hydrolase</keyword>
<proteinExistence type="predicted"/>
<feature type="transmembrane region" description="Helical" evidence="1">
    <location>
        <begin position="308"/>
        <end position="329"/>
    </location>
</feature>
<dbReference type="EMBL" id="JACBZP010000001">
    <property type="protein sequence ID" value="NYI66768.1"/>
    <property type="molecule type" value="Genomic_DNA"/>
</dbReference>
<feature type="transmembrane region" description="Helical" evidence="1">
    <location>
        <begin position="380"/>
        <end position="404"/>
    </location>
</feature>
<feature type="transmembrane region" description="Helical" evidence="1">
    <location>
        <begin position="282"/>
        <end position="302"/>
    </location>
</feature>
<dbReference type="InterPro" id="IPR049576">
    <property type="entry name" value="HDC-like"/>
</dbReference>
<dbReference type="GO" id="GO:0016787">
    <property type="term" value="F:hydrolase activity"/>
    <property type="evidence" value="ECO:0007669"/>
    <property type="project" value="UniProtKB-KW"/>
</dbReference>
<feature type="transmembrane region" description="Helical" evidence="1">
    <location>
        <begin position="88"/>
        <end position="113"/>
    </location>
</feature>
<feature type="transmembrane region" description="Helical" evidence="1">
    <location>
        <begin position="341"/>
        <end position="360"/>
    </location>
</feature>
<gene>
    <name evidence="2" type="ORF">BJY26_001074</name>
</gene>
<feature type="transmembrane region" description="Helical" evidence="1">
    <location>
        <begin position="54"/>
        <end position="76"/>
    </location>
</feature>
<evidence type="ECO:0000313" key="2">
    <source>
        <dbReference type="EMBL" id="NYI66768.1"/>
    </source>
</evidence>